<evidence type="ECO:0000259" key="1">
    <source>
        <dbReference type="Pfam" id="PF02627"/>
    </source>
</evidence>
<dbReference type="EMBL" id="FWWY01000001">
    <property type="protein sequence ID" value="SMC03982.1"/>
    <property type="molecule type" value="Genomic_DNA"/>
</dbReference>
<proteinExistence type="predicted"/>
<keyword evidence="2" id="KW-0575">Peroxidase</keyword>
<dbReference type="GO" id="GO:0051920">
    <property type="term" value="F:peroxiredoxin activity"/>
    <property type="evidence" value="ECO:0007669"/>
    <property type="project" value="InterPro"/>
</dbReference>
<dbReference type="OrthoDB" id="9801997at2"/>
<sequence length="82" mass="9541">MSLVEGVAEDQAVGMVKEIYEEMKRVRGWDRIPAIWRVMALKPEYLKVNWQRYQKIMMQGQIDAKTKEMLALAVSMVNGCSY</sequence>
<dbReference type="InterPro" id="IPR003779">
    <property type="entry name" value="CMD-like"/>
</dbReference>
<evidence type="ECO:0000313" key="3">
    <source>
        <dbReference type="Proteomes" id="UP000192660"/>
    </source>
</evidence>
<accession>A0A1W1WCS1</accession>
<reference evidence="3" key="1">
    <citation type="submission" date="2017-04" db="EMBL/GenBank/DDBJ databases">
        <authorList>
            <person name="Varghese N."/>
            <person name="Submissions S."/>
        </authorList>
    </citation>
    <scope>NUCLEOTIDE SEQUENCE [LARGE SCALE GENOMIC DNA]</scope>
    <source>
        <strain evidence="3">DSM 9293</strain>
    </source>
</reference>
<dbReference type="Pfam" id="PF02627">
    <property type="entry name" value="CMD"/>
    <property type="match status" value="1"/>
</dbReference>
<organism evidence="2 3">
    <name type="scientific">Sulfobacillus thermosulfidooxidans (strain DSM 9293 / VKM B-1269 / AT-1)</name>
    <dbReference type="NCBI Taxonomy" id="929705"/>
    <lineage>
        <taxon>Bacteria</taxon>
        <taxon>Bacillati</taxon>
        <taxon>Bacillota</taxon>
        <taxon>Clostridia</taxon>
        <taxon>Eubacteriales</taxon>
        <taxon>Clostridiales Family XVII. Incertae Sedis</taxon>
        <taxon>Sulfobacillus</taxon>
    </lineage>
</organism>
<dbReference type="AlphaFoldDB" id="A0A1W1WCS1"/>
<keyword evidence="3" id="KW-1185">Reference proteome</keyword>
<dbReference type="SUPFAM" id="SSF69118">
    <property type="entry name" value="AhpD-like"/>
    <property type="match status" value="1"/>
</dbReference>
<dbReference type="Proteomes" id="UP000192660">
    <property type="component" value="Unassembled WGS sequence"/>
</dbReference>
<dbReference type="STRING" id="28034.BFX07_14030"/>
<gene>
    <name evidence="2" type="ORF">SAMN00768000_1388</name>
</gene>
<feature type="domain" description="Carboxymuconolactone decarboxylase-like" evidence="1">
    <location>
        <begin position="43"/>
        <end position="82"/>
    </location>
</feature>
<name>A0A1W1WCS1_SULTA</name>
<dbReference type="Gene3D" id="1.20.1290.10">
    <property type="entry name" value="AhpD-like"/>
    <property type="match status" value="1"/>
</dbReference>
<dbReference type="InterPro" id="IPR029032">
    <property type="entry name" value="AhpD-like"/>
</dbReference>
<keyword evidence="2" id="KW-0560">Oxidoreductase</keyword>
<evidence type="ECO:0000313" key="2">
    <source>
        <dbReference type="EMBL" id="SMC03982.1"/>
    </source>
</evidence>
<protein>
    <submittedName>
        <fullName evidence="2">Alkylhydroperoxidase AhpD family core domain-containing protein</fullName>
    </submittedName>
</protein>